<sequence length="220" mass="24769">MPMTKKRPPVPLRFGDFARLGGQPSESLLRAFTEKRGPSYLILVGSDQGWNRLIEKVFGGKAKAFTRYALKKNEHSFNEAVLQRTVQALKEGYVLKPIDEQLYHQCLSRSWSKDLVSLFPSYELYAEHGLGFCALKDGSVVSGASSYYYYPGGIEIEVDTHPEQRRQGLAAACAAKLILTCLQKGLFPSWDAHTKQSLHLALRLGYLFDHEYAAYELCLT</sequence>
<comment type="caution">
    <text evidence="2">The sequence shown here is derived from an EMBL/GenBank/DDBJ whole genome shotgun (WGS) entry which is preliminary data.</text>
</comment>
<dbReference type="GO" id="GO:0016747">
    <property type="term" value="F:acyltransferase activity, transferring groups other than amino-acyl groups"/>
    <property type="evidence" value="ECO:0007669"/>
    <property type="project" value="InterPro"/>
</dbReference>
<evidence type="ECO:0000259" key="1">
    <source>
        <dbReference type="PROSITE" id="PS51186"/>
    </source>
</evidence>
<name>A0A644WSM1_9ZZZZ</name>
<organism evidence="2">
    <name type="scientific">bioreactor metagenome</name>
    <dbReference type="NCBI Taxonomy" id="1076179"/>
    <lineage>
        <taxon>unclassified sequences</taxon>
        <taxon>metagenomes</taxon>
        <taxon>ecological metagenomes</taxon>
    </lineage>
</organism>
<gene>
    <name evidence="2" type="ORF">SDC9_53065</name>
</gene>
<dbReference type="SUPFAM" id="SSF55729">
    <property type="entry name" value="Acyl-CoA N-acyltransferases (Nat)"/>
    <property type="match status" value="1"/>
</dbReference>
<dbReference type="PROSITE" id="PS51186">
    <property type="entry name" value="GNAT"/>
    <property type="match status" value="1"/>
</dbReference>
<dbReference type="InterPro" id="IPR027365">
    <property type="entry name" value="GNAT_acetyltra_YdfB-like"/>
</dbReference>
<dbReference type="InterPro" id="IPR000182">
    <property type="entry name" value="GNAT_dom"/>
</dbReference>
<accession>A0A644WSM1</accession>
<reference evidence="2" key="1">
    <citation type="submission" date="2019-08" db="EMBL/GenBank/DDBJ databases">
        <authorList>
            <person name="Kucharzyk K."/>
            <person name="Murdoch R.W."/>
            <person name="Higgins S."/>
            <person name="Loffler F."/>
        </authorList>
    </citation>
    <scope>NUCLEOTIDE SEQUENCE</scope>
</reference>
<dbReference type="Gene3D" id="3.40.630.110">
    <property type="entry name" value="GNAT acetyltransferase-like"/>
    <property type="match status" value="1"/>
</dbReference>
<dbReference type="InterPro" id="IPR042573">
    <property type="entry name" value="GNAT_acetyltra_N"/>
</dbReference>
<dbReference type="PANTHER" id="PTHR31143:SF2">
    <property type="entry name" value="FR47-LIKE DOMAIN-CONTAINING PROTEIN-RELATED"/>
    <property type="match status" value="1"/>
</dbReference>
<dbReference type="Gene3D" id="3.40.630.30">
    <property type="match status" value="1"/>
</dbReference>
<evidence type="ECO:0000313" key="2">
    <source>
        <dbReference type="EMBL" id="MPM06762.1"/>
    </source>
</evidence>
<dbReference type="Pfam" id="PF12746">
    <property type="entry name" value="GNAT_acetyltran"/>
    <property type="match status" value="1"/>
</dbReference>
<protein>
    <recommendedName>
        <fullName evidence="1">N-acetyltransferase domain-containing protein</fullName>
    </recommendedName>
</protein>
<dbReference type="InterPro" id="IPR016181">
    <property type="entry name" value="Acyl_CoA_acyltransferase"/>
</dbReference>
<dbReference type="EMBL" id="VSSQ01001262">
    <property type="protein sequence ID" value="MPM06762.1"/>
    <property type="molecule type" value="Genomic_DNA"/>
</dbReference>
<dbReference type="AlphaFoldDB" id="A0A644WSM1"/>
<feature type="domain" description="N-acetyltransferase" evidence="1">
    <location>
        <begin position="90"/>
        <end position="220"/>
    </location>
</feature>
<proteinExistence type="predicted"/>
<dbReference type="PANTHER" id="PTHR31143">
    <property type="match status" value="1"/>
</dbReference>